<dbReference type="Pfam" id="PF05699">
    <property type="entry name" value="Dimer_Tnp_hAT"/>
    <property type="match status" value="1"/>
</dbReference>
<keyword evidence="6" id="KW-0238">DNA-binding</keyword>
<keyword evidence="4" id="KW-0862">Zinc</keyword>
<keyword evidence="3 9" id="KW-0863">Zinc-finger</keyword>
<evidence type="ECO:0000313" key="12">
    <source>
        <dbReference type="EMBL" id="CDQ75375.1"/>
    </source>
</evidence>
<name>A0A060XET5_ONCMY</name>
<sequence>MSKRSVVWQHFIVVMDDAKKVECKLCKQRFAYHSSTTNMTYHLKTAHPQYSTSASTASSGLTQTTLDQNSPISEQRKREITDGIVDFIALDMRPVNLIEGVGFKDMMKILEPGYTVPKRETVMHALTAKYETTKEKVLESIKNSQAVSFTTDMWTSLRMESYMTVTAHFITEAWGLQCLVLETKQMEENHTAATIAQRLGEVADKYEIPGCKRVAVVHDNAANMILCADILGREEKWAGVKGIRCAGHTLQLCINATLNQDPICRTVVAARLLVAHFKKRTKARKGLKEKQKEQKVVEHVLIQDVSMRWNSSQTMLARLIEQRLPVTAVLSDPNYTGENERNLDLTPAQWNMAEDISNVLKPIVTLTELQSEEENASLSATIPMLANLKRRHLAPVEDDSPTTKSLKTRLVEESDNRWQLKDRLFESSIYVQAAVVDPRFKLLSFLDDAKRDVAYINVSQLADRLSAEGDRDSSTPTDEEVPAPKRKKTDKEREIDMLMCGDEGEKEFPGDSKKEVKYYLQDRTKVDAGPLAWWGKNEDRYPRLARAAKYLLSIPATSTPSERIFSKAGFIFNKTRSCLLPENVDKLVFLSHNLKRLGK</sequence>
<evidence type="ECO:0000256" key="10">
    <source>
        <dbReference type="SAM" id="MobiDB-lite"/>
    </source>
</evidence>
<feature type="region of interest" description="Disordered" evidence="10">
    <location>
        <begin position="465"/>
        <end position="492"/>
    </location>
</feature>
<dbReference type="GO" id="GO:0005634">
    <property type="term" value="C:nucleus"/>
    <property type="evidence" value="ECO:0007669"/>
    <property type="project" value="UniProtKB-SubCell"/>
</dbReference>
<dbReference type="InterPro" id="IPR036236">
    <property type="entry name" value="Znf_C2H2_sf"/>
</dbReference>
<evidence type="ECO:0000256" key="1">
    <source>
        <dbReference type="ARBA" id="ARBA00004123"/>
    </source>
</evidence>
<keyword evidence="8" id="KW-0539">Nucleus</keyword>
<dbReference type="EMBL" id="FR905048">
    <property type="protein sequence ID" value="CDQ75375.1"/>
    <property type="molecule type" value="Genomic_DNA"/>
</dbReference>
<evidence type="ECO:0000313" key="13">
    <source>
        <dbReference type="Proteomes" id="UP000193380"/>
    </source>
</evidence>
<keyword evidence="5" id="KW-0805">Transcription regulation</keyword>
<evidence type="ECO:0000256" key="3">
    <source>
        <dbReference type="ARBA" id="ARBA00022771"/>
    </source>
</evidence>
<keyword evidence="2" id="KW-0479">Metal-binding</keyword>
<dbReference type="SUPFAM" id="SSF140996">
    <property type="entry name" value="Hermes dimerisation domain"/>
    <property type="match status" value="1"/>
</dbReference>
<organism evidence="12 13">
    <name type="scientific">Oncorhynchus mykiss</name>
    <name type="common">Rainbow trout</name>
    <name type="synonym">Salmo gairdneri</name>
    <dbReference type="NCBI Taxonomy" id="8022"/>
    <lineage>
        <taxon>Eukaryota</taxon>
        <taxon>Metazoa</taxon>
        <taxon>Chordata</taxon>
        <taxon>Craniata</taxon>
        <taxon>Vertebrata</taxon>
        <taxon>Euteleostomi</taxon>
        <taxon>Actinopterygii</taxon>
        <taxon>Neopterygii</taxon>
        <taxon>Teleostei</taxon>
        <taxon>Protacanthopterygii</taxon>
        <taxon>Salmoniformes</taxon>
        <taxon>Salmonidae</taxon>
        <taxon>Salmoninae</taxon>
        <taxon>Oncorhynchus</taxon>
    </lineage>
</organism>
<keyword evidence="7" id="KW-0804">Transcription</keyword>
<protein>
    <recommendedName>
        <fullName evidence="11">BED-type domain-containing protein</fullName>
    </recommendedName>
</protein>
<evidence type="ECO:0000256" key="9">
    <source>
        <dbReference type="PROSITE-ProRule" id="PRU00027"/>
    </source>
</evidence>
<evidence type="ECO:0000256" key="5">
    <source>
        <dbReference type="ARBA" id="ARBA00023015"/>
    </source>
</evidence>
<feature type="compositionally biased region" description="Low complexity" evidence="10">
    <location>
        <begin position="52"/>
        <end position="66"/>
    </location>
</feature>
<dbReference type="InterPro" id="IPR012337">
    <property type="entry name" value="RNaseH-like_sf"/>
</dbReference>
<dbReference type="SUPFAM" id="SSF57667">
    <property type="entry name" value="beta-beta-alpha zinc fingers"/>
    <property type="match status" value="1"/>
</dbReference>
<dbReference type="SUPFAM" id="SSF53098">
    <property type="entry name" value="Ribonuclease H-like"/>
    <property type="match status" value="1"/>
</dbReference>
<dbReference type="GO" id="GO:0046983">
    <property type="term" value="F:protein dimerization activity"/>
    <property type="evidence" value="ECO:0007669"/>
    <property type="project" value="InterPro"/>
</dbReference>
<evidence type="ECO:0000259" key="11">
    <source>
        <dbReference type="PROSITE" id="PS50808"/>
    </source>
</evidence>
<dbReference type="InterPro" id="IPR008906">
    <property type="entry name" value="HATC_C_dom"/>
</dbReference>
<dbReference type="PANTHER" id="PTHR46481">
    <property type="entry name" value="ZINC FINGER BED DOMAIN-CONTAINING PROTEIN 4"/>
    <property type="match status" value="1"/>
</dbReference>
<gene>
    <name evidence="12" type="ORF">GSONMT00027752001</name>
</gene>
<evidence type="ECO:0000256" key="2">
    <source>
        <dbReference type="ARBA" id="ARBA00022723"/>
    </source>
</evidence>
<dbReference type="InterPro" id="IPR003656">
    <property type="entry name" value="Znf_BED"/>
</dbReference>
<feature type="region of interest" description="Disordered" evidence="10">
    <location>
        <begin position="52"/>
        <end position="75"/>
    </location>
</feature>
<dbReference type="STRING" id="8022.A0A060XET5"/>
<dbReference type="GO" id="GO:0008270">
    <property type="term" value="F:zinc ion binding"/>
    <property type="evidence" value="ECO:0007669"/>
    <property type="project" value="UniProtKB-KW"/>
</dbReference>
<dbReference type="InterPro" id="IPR052035">
    <property type="entry name" value="ZnF_BED_domain_contain"/>
</dbReference>
<dbReference type="SMART" id="SM00614">
    <property type="entry name" value="ZnF_BED"/>
    <property type="match status" value="1"/>
</dbReference>
<dbReference type="PaxDb" id="8022-A0A060XET5"/>
<dbReference type="Gene3D" id="1.10.10.1070">
    <property type="entry name" value="Zinc finger, BED domain-containing"/>
    <property type="match status" value="1"/>
</dbReference>
<evidence type="ECO:0000256" key="8">
    <source>
        <dbReference type="ARBA" id="ARBA00023242"/>
    </source>
</evidence>
<dbReference type="PANTHER" id="PTHR46481:SF9">
    <property type="entry name" value="ZINC FINGER BED DOMAIN-CONTAINING PROTEIN 1-LIKE"/>
    <property type="match status" value="1"/>
</dbReference>
<evidence type="ECO:0000256" key="6">
    <source>
        <dbReference type="ARBA" id="ARBA00023125"/>
    </source>
</evidence>
<evidence type="ECO:0000256" key="4">
    <source>
        <dbReference type="ARBA" id="ARBA00022833"/>
    </source>
</evidence>
<dbReference type="AlphaFoldDB" id="A0A060XET5"/>
<dbReference type="GO" id="GO:0003677">
    <property type="term" value="F:DNA binding"/>
    <property type="evidence" value="ECO:0007669"/>
    <property type="project" value="UniProtKB-KW"/>
</dbReference>
<dbReference type="PROSITE" id="PS50808">
    <property type="entry name" value="ZF_BED"/>
    <property type="match status" value="1"/>
</dbReference>
<comment type="subcellular location">
    <subcellularLocation>
        <location evidence="1">Nucleus</location>
    </subcellularLocation>
</comment>
<dbReference type="Proteomes" id="UP000193380">
    <property type="component" value="Chromosome 20"/>
</dbReference>
<reference evidence="12 13" key="1">
    <citation type="journal article" date="2014" name="Nat. Commun.">
        <title>The rainbow trout genome provides novel insights into evolution after whole-genome duplication in vertebrates.</title>
        <authorList>
            <person name="Berthelot C."/>
            <person name="Brunet F."/>
            <person name="Chalopin D."/>
            <person name="Juanchich A."/>
            <person name="Bernard M."/>
            <person name="Noel B."/>
            <person name="Bento P."/>
            <person name="Da Silva C."/>
            <person name="Labadie K."/>
            <person name="Alberti A."/>
            <person name="Aury J.M."/>
            <person name="Louis A."/>
            <person name="Dehais P."/>
            <person name="Bardou P."/>
            <person name="Montfort J."/>
            <person name="Klopp C."/>
            <person name="Cabau C."/>
            <person name="Gaspin C."/>
            <person name="Thorgaard G.H."/>
            <person name="Boussaha M."/>
            <person name="Quillet E."/>
            <person name="Guyomard R."/>
            <person name="Galiana D."/>
            <person name="Bobe J."/>
            <person name="Volff J.N."/>
            <person name="Genet C."/>
            <person name="Wincker P."/>
            <person name="Jaillon O."/>
            <person name="Roest Crollius H."/>
            <person name="Guiguen Y."/>
        </authorList>
    </citation>
    <scope>NUCLEOTIDE SEQUENCE [LARGE SCALE GENOMIC DNA]</scope>
</reference>
<feature type="domain" description="BED-type" evidence="11">
    <location>
        <begin position="2"/>
        <end position="54"/>
    </location>
</feature>
<dbReference type="Pfam" id="PF02892">
    <property type="entry name" value="zf-BED"/>
    <property type="match status" value="1"/>
</dbReference>
<accession>A0A060XET5</accession>
<evidence type="ECO:0000256" key="7">
    <source>
        <dbReference type="ARBA" id="ARBA00023163"/>
    </source>
</evidence>
<proteinExistence type="predicted"/>